<gene>
    <name evidence="2" type="ORF">Acy02nite_89860</name>
</gene>
<dbReference type="Proteomes" id="UP000619479">
    <property type="component" value="Unassembled WGS sequence"/>
</dbReference>
<name>A0A919M633_9ACTN</name>
<dbReference type="AlphaFoldDB" id="A0A919M633"/>
<comment type="caution">
    <text evidence="2">The sequence shown here is derived from an EMBL/GenBank/DDBJ whole genome shotgun (WGS) entry which is preliminary data.</text>
</comment>
<evidence type="ECO:0000256" key="1">
    <source>
        <dbReference type="SAM" id="MobiDB-lite"/>
    </source>
</evidence>
<dbReference type="InterPro" id="IPR003615">
    <property type="entry name" value="HNH_nuc"/>
</dbReference>
<proteinExistence type="predicted"/>
<feature type="region of interest" description="Disordered" evidence="1">
    <location>
        <begin position="1"/>
        <end position="27"/>
    </location>
</feature>
<accession>A0A919M633</accession>
<organism evidence="2 3">
    <name type="scientific">Actinoplanes cyaneus</name>
    <dbReference type="NCBI Taxonomy" id="52696"/>
    <lineage>
        <taxon>Bacteria</taxon>
        <taxon>Bacillati</taxon>
        <taxon>Actinomycetota</taxon>
        <taxon>Actinomycetes</taxon>
        <taxon>Micromonosporales</taxon>
        <taxon>Micromonosporaceae</taxon>
        <taxon>Actinoplanes</taxon>
    </lineage>
</organism>
<dbReference type="EMBL" id="BOMH01000097">
    <property type="protein sequence ID" value="GID71105.1"/>
    <property type="molecule type" value="Genomic_DNA"/>
</dbReference>
<reference evidence="2" key="1">
    <citation type="submission" date="2021-01" db="EMBL/GenBank/DDBJ databases">
        <title>Whole genome shotgun sequence of Actinoplanes cyaneus NBRC 14990.</title>
        <authorList>
            <person name="Komaki H."/>
            <person name="Tamura T."/>
        </authorList>
    </citation>
    <scope>NUCLEOTIDE SEQUENCE</scope>
    <source>
        <strain evidence="2">NBRC 14990</strain>
    </source>
</reference>
<dbReference type="Gene3D" id="1.10.30.50">
    <property type="match status" value="1"/>
</dbReference>
<evidence type="ECO:0000313" key="2">
    <source>
        <dbReference type="EMBL" id="GID71105.1"/>
    </source>
</evidence>
<protein>
    <submittedName>
        <fullName evidence="2">Uncharacterized protein</fullName>
    </submittedName>
</protein>
<dbReference type="CDD" id="cd00085">
    <property type="entry name" value="HNHc"/>
    <property type="match status" value="1"/>
</dbReference>
<evidence type="ECO:0000313" key="3">
    <source>
        <dbReference type="Proteomes" id="UP000619479"/>
    </source>
</evidence>
<sequence>MSGEHPPRAPAGPNPLQQPHLRPAAPGPAGGIGLALLLGRERLEVSTTEIDHIIPLTTGPARLAEVIEQYRLPPGFHLDDVANLAPICTPCNREKSNHDYTDAPVLLKRLGDARRRGPRVAARVRDMQAAGTVGRHLVAAATADLSGPRARREFLEFAPAVVQTLALLDEDRVDFLVHRDLSLGLDYCRLPVTLALDRQGQTRWSWVQEICGSPWSHLLRAGMQVAVDATEARLVQSIREQCGATADIESSTTEHLPAALTLDDVHRDGTTMTCRISGKLEAAYRALVHVPDPDFPEEASTYVEAGVDDAVIQFRLAISWDLGADPSTAPDIDLAITSFEGEAGVNWRMK</sequence>
<keyword evidence="3" id="KW-1185">Reference proteome</keyword>